<dbReference type="RefSeq" id="WP_209943997.1">
    <property type="nucleotide sequence ID" value="NZ_JAGGJU010000004.1"/>
</dbReference>
<proteinExistence type="predicted"/>
<feature type="region of interest" description="Disordered" evidence="1">
    <location>
        <begin position="42"/>
        <end position="81"/>
    </location>
</feature>
<protein>
    <recommendedName>
        <fullName evidence="4">DUF2188 domain-containing protein</fullName>
    </recommendedName>
</protein>
<evidence type="ECO:0000256" key="1">
    <source>
        <dbReference type="SAM" id="MobiDB-lite"/>
    </source>
</evidence>
<dbReference type="Proteomes" id="UP000759443">
    <property type="component" value="Unassembled WGS sequence"/>
</dbReference>
<feature type="compositionally biased region" description="Basic and acidic residues" evidence="1">
    <location>
        <begin position="60"/>
        <end position="74"/>
    </location>
</feature>
<accession>A0ABS4DXD8</accession>
<evidence type="ECO:0008006" key="4">
    <source>
        <dbReference type="Google" id="ProtNLM"/>
    </source>
</evidence>
<keyword evidence="3" id="KW-1185">Reference proteome</keyword>
<sequence>MATVTYHVVPHDEGFAYRVGDVYSEPFPTHDEALEAARIAATEHQQNGSDAEINFQDQGGRWHQEHAEGADRPETAVSDDS</sequence>
<name>A0ABS4DXD8_9HYPH</name>
<dbReference type="InterPro" id="IPR018691">
    <property type="entry name" value="DUF2188"/>
</dbReference>
<evidence type="ECO:0000313" key="3">
    <source>
        <dbReference type="Proteomes" id="UP000759443"/>
    </source>
</evidence>
<dbReference type="EMBL" id="JAGGJU010000004">
    <property type="protein sequence ID" value="MBP1850356.1"/>
    <property type="molecule type" value="Genomic_DNA"/>
</dbReference>
<gene>
    <name evidence="2" type="ORF">J2Z17_001790</name>
</gene>
<organism evidence="2 3">
    <name type="scientific">Rhizobium halophytocola</name>
    <dbReference type="NCBI Taxonomy" id="735519"/>
    <lineage>
        <taxon>Bacteria</taxon>
        <taxon>Pseudomonadati</taxon>
        <taxon>Pseudomonadota</taxon>
        <taxon>Alphaproteobacteria</taxon>
        <taxon>Hyphomicrobiales</taxon>
        <taxon>Rhizobiaceae</taxon>
        <taxon>Rhizobium/Agrobacterium group</taxon>
        <taxon>Rhizobium</taxon>
    </lineage>
</organism>
<evidence type="ECO:0000313" key="2">
    <source>
        <dbReference type="EMBL" id="MBP1850356.1"/>
    </source>
</evidence>
<dbReference type="Pfam" id="PF09954">
    <property type="entry name" value="DUF2188"/>
    <property type="match status" value="1"/>
</dbReference>
<reference evidence="2 3" key="1">
    <citation type="submission" date="2021-03" db="EMBL/GenBank/DDBJ databases">
        <title>Genomic Encyclopedia of Type Strains, Phase IV (KMG-IV): sequencing the most valuable type-strain genomes for metagenomic binning, comparative biology and taxonomic classification.</title>
        <authorList>
            <person name="Goeker M."/>
        </authorList>
    </citation>
    <scope>NUCLEOTIDE SEQUENCE [LARGE SCALE GENOMIC DNA]</scope>
    <source>
        <strain evidence="2 3">DSM 21600</strain>
    </source>
</reference>
<comment type="caution">
    <text evidence="2">The sequence shown here is derived from an EMBL/GenBank/DDBJ whole genome shotgun (WGS) entry which is preliminary data.</text>
</comment>